<protein>
    <submittedName>
        <fullName evidence="4">Ribosomal protein S18 acetylase RimI</fullName>
    </submittedName>
</protein>
<name>A0AAE8KZ43_9PSED</name>
<dbReference type="InterPro" id="IPR016181">
    <property type="entry name" value="Acyl_CoA_acyltransferase"/>
</dbReference>
<dbReference type="EMBL" id="LT629801">
    <property type="protein sequence ID" value="SDV03614.1"/>
    <property type="molecule type" value="Genomic_DNA"/>
</dbReference>
<dbReference type="InterPro" id="IPR050832">
    <property type="entry name" value="Bact_Acetyltransf"/>
</dbReference>
<evidence type="ECO:0000256" key="1">
    <source>
        <dbReference type="ARBA" id="ARBA00022679"/>
    </source>
</evidence>
<dbReference type="AlphaFoldDB" id="A0AAE8KZ43"/>
<organism evidence="4 5">
    <name type="scientific">Pseudomonas rhodesiae</name>
    <dbReference type="NCBI Taxonomy" id="76760"/>
    <lineage>
        <taxon>Bacteria</taxon>
        <taxon>Pseudomonadati</taxon>
        <taxon>Pseudomonadota</taxon>
        <taxon>Gammaproteobacteria</taxon>
        <taxon>Pseudomonadales</taxon>
        <taxon>Pseudomonadaceae</taxon>
        <taxon>Pseudomonas</taxon>
    </lineage>
</organism>
<dbReference type="RefSeq" id="WP_034138266.1">
    <property type="nucleotide sequence ID" value="NZ_BAAAEG010000001.1"/>
</dbReference>
<keyword evidence="4" id="KW-0689">Ribosomal protein</keyword>
<proteinExistence type="predicted"/>
<dbReference type="PANTHER" id="PTHR43877:SF2">
    <property type="entry name" value="AMINOALKYLPHOSPHONATE N-ACETYLTRANSFERASE-RELATED"/>
    <property type="match status" value="1"/>
</dbReference>
<sequence>MIRKALPSDARAVAQVHINSWQHAYRDLMPAHYLDSLDATLAHRESNWRRALELGESSVWVAQLQEQVVGWICVGASRDGDCVGGNVGEVEALYVAAGHWHTGVGQALWNAGVRALKAQGFERLTLWVLSGNERARRFYRRVGCIEDIGSQRPLERGGVKLGEVRYGLQLPT</sequence>
<dbReference type="SUPFAM" id="SSF55729">
    <property type="entry name" value="Acyl-CoA N-acyltransferases (Nat)"/>
    <property type="match status" value="1"/>
</dbReference>
<keyword evidence="2" id="KW-0012">Acyltransferase</keyword>
<dbReference type="Proteomes" id="UP000182085">
    <property type="component" value="Chromosome I"/>
</dbReference>
<dbReference type="GO" id="GO:0005840">
    <property type="term" value="C:ribosome"/>
    <property type="evidence" value="ECO:0007669"/>
    <property type="project" value="UniProtKB-KW"/>
</dbReference>
<gene>
    <name evidence="4" type="ORF">SAMN04490209_2115</name>
</gene>
<dbReference type="Gene3D" id="3.40.630.30">
    <property type="match status" value="1"/>
</dbReference>
<keyword evidence="4" id="KW-0687">Ribonucleoprotein</keyword>
<evidence type="ECO:0000313" key="5">
    <source>
        <dbReference type="Proteomes" id="UP000182085"/>
    </source>
</evidence>
<keyword evidence="1" id="KW-0808">Transferase</keyword>
<evidence type="ECO:0000256" key="2">
    <source>
        <dbReference type="ARBA" id="ARBA00023315"/>
    </source>
</evidence>
<dbReference type="CDD" id="cd04301">
    <property type="entry name" value="NAT_SF"/>
    <property type="match status" value="1"/>
</dbReference>
<evidence type="ECO:0000313" key="4">
    <source>
        <dbReference type="EMBL" id="SDV03614.1"/>
    </source>
</evidence>
<accession>A0AAE8KZ43</accession>
<dbReference type="InterPro" id="IPR000182">
    <property type="entry name" value="GNAT_dom"/>
</dbReference>
<dbReference type="PROSITE" id="PS51186">
    <property type="entry name" value="GNAT"/>
    <property type="match status" value="1"/>
</dbReference>
<feature type="domain" description="N-acetyltransferase" evidence="3">
    <location>
        <begin position="1"/>
        <end position="171"/>
    </location>
</feature>
<dbReference type="PANTHER" id="PTHR43877">
    <property type="entry name" value="AMINOALKYLPHOSPHONATE N-ACETYLTRANSFERASE-RELATED-RELATED"/>
    <property type="match status" value="1"/>
</dbReference>
<evidence type="ECO:0000259" key="3">
    <source>
        <dbReference type="PROSITE" id="PS51186"/>
    </source>
</evidence>
<keyword evidence="5" id="KW-1185">Reference proteome</keyword>
<dbReference type="Pfam" id="PF00583">
    <property type="entry name" value="Acetyltransf_1"/>
    <property type="match status" value="1"/>
</dbReference>
<dbReference type="GO" id="GO:0016747">
    <property type="term" value="F:acyltransferase activity, transferring groups other than amino-acyl groups"/>
    <property type="evidence" value="ECO:0007669"/>
    <property type="project" value="InterPro"/>
</dbReference>
<reference evidence="4 5" key="1">
    <citation type="submission" date="2016-10" db="EMBL/GenBank/DDBJ databases">
        <authorList>
            <person name="Varghese N."/>
            <person name="Submissions S."/>
        </authorList>
    </citation>
    <scope>NUCLEOTIDE SEQUENCE [LARGE SCALE GENOMIC DNA]</scope>
    <source>
        <strain evidence="4 5">BS2777</strain>
    </source>
</reference>